<evidence type="ECO:0000256" key="4">
    <source>
        <dbReference type="ARBA" id="ARBA00022884"/>
    </source>
</evidence>
<dbReference type="SUPFAM" id="SSF53335">
    <property type="entry name" value="S-adenosyl-L-methionine-dependent methyltransferases"/>
    <property type="match status" value="1"/>
</dbReference>
<organism evidence="7 8">
    <name type="scientific">Marchantia polymorpha</name>
    <name type="common">Common liverwort</name>
    <name type="synonym">Marchantia aquatica</name>
    <dbReference type="NCBI Taxonomy" id="3197"/>
    <lineage>
        <taxon>Eukaryota</taxon>
        <taxon>Viridiplantae</taxon>
        <taxon>Streptophyta</taxon>
        <taxon>Embryophyta</taxon>
        <taxon>Marchantiophyta</taxon>
        <taxon>Marchantiopsida</taxon>
        <taxon>Marchantiidae</taxon>
        <taxon>Marchantiales</taxon>
        <taxon>Marchantiaceae</taxon>
        <taxon>Marchantia</taxon>
    </lineage>
</organism>
<evidence type="ECO:0000313" key="7">
    <source>
        <dbReference type="EMBL" id="PTQ38265.1"/>
    </source>
</evidence>
<dbReference type="PROSITE" id="PS51686">
    <property type="entry name" value="SAM_MT_RSMB_NOP"/>
    <property type="match status" value="1"/>
</dbReference>
<keyword evidence="4 5" id="KW-0694">RNA-binding</keyword>
<keyword evidence="2 5" id="KW-0808">Transferase</keyword>
<dbReference type="InterPro" id="IPR049560">
    <property type="entry name" value="MeTrfase_RsmB-F_NOP2_cat"/>
</dbReference>
<evidence type="ECO:0000313" key="8">
    <source>
        <dbReference type="Proteomes" id="UP000244005"/>
    </source>
</evidence>
<evidence type="ECO:0000256" key="2">
    <source>
        <dbReference type="ARBA" id="ARBA00022679"/>
    </source>
</evidence>
<name>A0A2R6WWQ5_MARPO</name>
<dbReference type="GO" id="GO:0008173">
    <property type="term" value="F:RNA methyltransferase activity"/>
    <property type="evidence" value="ECO:0007669"/>
    <property type="project" value="InterPro"/>
</dbReference>
<reference evidence="8" key="1">
    <citation type="journal article" date="2017" name="Cell">
        <title>Insights into land plant evolution garnered from the Marchantia polymorpha genome.</title>
        <authorList>
            <person name="Bowman J.L."/>
            <person name="Kohchi T."/>
            <person name="Yamato K.T."/>
            <person name="Jenkins J."/>
            <person name="Shu S."/>
            <person name="Ishizaki K."/>
            <person name="Yamaoka S."/>
            <person name="Nishihama R."/>
            <person name="Nakamura Y."/>
            <person name="Berger F."/>
            <person name="Adam C."/>
            <person name="Aki S.S."/>
            <person name="Althoff F."/>
            <person name="Araki T."/>
            <person name="Arteaga-Vazquez M.A."/>
            <person name="Balasubrmanian S."/>
            <person name="Barry K."/>
            <person name="Bauer D."/>
            <person name="Boehm C.R."/>
            <person name="Briginshaw L."/>
            <person name="Caballero-Perez J."/>
            <person name="Catarino B."/>
            <person name="Chen F."/>
            <person name="Chiyoda S."/>
            <person name="Chovatia M."/>
            <person name="Davies K.M."/>
            <person name="Delmans M."/>
            <person name="Demura T."/>
            <person name="Dierschke T."/>
            <person name="Dolan L."/>
            <person name="Dorantes-Acosta A.E."/>
            <person name="Eklund D.M."/>
            <person name="Florent S.N."/>
            <person name="Flores-Sandoval E."/>
            <person name="Fujiyama A."/>
            <person name="Fukuzawa H."/>
            <person name="Galik B."/>
            <person name="Grimanelli D."/>
            <person name="Grimwood J."/>
            <person name="Grossniklaus U."/>
            <person name="Hamada T."/>
            <person name="Haseloff J."/>
            <person name="Hetherington A.J."/>
            <person name="Higo A."/>
            <person name="Hirakawa Y."/>
            <person name="Hundley H.N."/>
            <person name="Ikeda Y."/>
            <person name="Inoue K."/>
            <person name="Inoue S.I."/>
            <person name="Ishida S."/>
            <person name="Jia Q."/>
            <person name="Kakita M."/>
            <person name="Kanazawa T."/>
            <person name="Kawai Y."/>
            <person name="Kawashima T."/>
            <person name="Kennedy M."/>
            <person name="Kinose K."/>
            <person name="Kinoshita T."/>
            <person name="Kohara Y."/>
            <person name="Koide E."/>
            <person name="Komatsu K."/>
            <person name="Kopischke S."/>
            <person name="Kubo M."/>
            <person name="Kyozuka J."/>
            <person name="Lagercrantz U."/>
            <person name="Lin S.S."/>
            <person name="Lindquist E."/>
            <person name="Lipzen A.M."/>
            <person name="Lu C.W."/>
            <person name="De Luna E."/>
            <person name="Martienssen R.A."/>
            <person name="Minamino N."/>
            <person name="Mizutani M."/>
            <person name="Mizutani M."/>
            <person name="Mochizuki N."/>
            <person name="Monte I."/>
            <person name="Mosher R."/>
            <person name="Nagasaki H."/>
            <person name="Nakagami H."/>
            <person name="Naramoto S."/>
            <person name="Nishitani K."/>
            <person name="Ohtani M."/>
            <person name="Okamoto T."/>
            <person name="Okumura M."/>
            <person name="Phillips J."/>
            <person name="Pollak B."/>
            <person name="Reinders A."/>
            <person name="Rovekamp M."/>
            <person name="Sano R."/>
            <person name="Sawa S."/>
            <person name="Schmid M.W."/>
            <person name="Shirakawa M."/>
            <person name="Solano R."/>
            <person name="Spunde A."/>
            <person name="Suetsugu N."/>
            <person name="Sugano S."/>
            <person name="Sugiyama A."/>
            <person name="Sun R."/>
            <person name="Suzuki Y."/>
            <person name="Takenaka M."/>
            <person name="Takezawa D."/>
            <person name="Tomogane H."/>
            <person name="Tsuzuki M."/>
            <person name="Ueda T."/>
            <person name="Umeda M."/>
            <person name="Ward J.M."/>
            <person name="Watanabe Y."/>
            <person name="Yazaki K."/>
            <person name="Yokoyama R."/>
            <person name="Yoshitake Y."/>
            <person name="Yotsui I."/>
            <person name="Zachgo S."/>
            <person name="Schmutz J."/>
        </authorList>
    </citation>
    <scope>NUCLEOTIDE SEQUENCE [LARGE SCALE GENOMIC DNA]</scope>
    <source>
        <strain evidence="8">Tak-1</strain>
    </source>
</reference>
<proteinExistence type="inferred from homology"/>
<dbReference type="AlphaFoldDB" id="A0A2R6WWQ5"/>
<dbReference type="Gene3D" id="3.40.50.150">
    <property type="entry name" value="Vaccinia Virus protein VP39"/>
    <property type="match status" value="1"/>
</dbReference>
<dbReference type="GO" id="GO:0003723">
    <property type="term" value="F:RNA binding"/>
    <property type="evidence" value="ECO:0007669"/>
    <property type="project" value="UniProtKB-UniRule"/>
</dbReference>
<feature type="binding site" evidence="5">
    <location>
        <position position="211"/>
    </location>
    <ligand>
        <name>S-adenosyl-L-methionine</name>
        <dbReference type="ChEBI" id="CHEBI:59789"/>
    </ligand>
</feature>
<dbReference type="InterPro" id="IPR023269">
    <property type="entry name" value="RCMT_subfamily_9"/>
</dbReference>
<evidence type="ECO:0000256" key="1">
    <source>
        <dbReference type="ARBA" id="ARBA00022603"/>
    </source>
</evidence>
<dbReference type="Proteomes" id="UP000244005">
    <property type="component" value="Unassembled WGS sequence"/>
</dbReference>
<protein>
    <recommendedName>
        <fullName evidence="6">SAM-dependent MTase RsmB/NOP-type domain-containing protein</fullName>
    </recommendedName>
</protein>
<gene>
    <name evidence="7" type="ORF">MARPO_0052s0057</name>
</gene>
<dbReference type="InterPro" id="IPR023267">
    <property type="entry name" value="RCMT"/>
</dbReference>
<dbReference type="EMBL" id="KZ772724">
    <property type="protein sequence ID" value="PTQ38265.1"/>
    <property type="molecule type" value="Genomic_DNA"/>
</dbReference>
<comment type="caution">
    <text evidence="5">Lacks conserved residue(s) required for the propagation of feature annotation.</text>
</comment>
<accession>A0A2R6WWQ5</accession>
<feature type="binding site" evidence="5">
    <location>
        <position position="239"/>
    </location>
    <ligand>
        <name>S-adenosyl-L-methionine</name>
        <dbReference type="ChEBI" id="CHEBI:59789"/>
    </ligand>
</feature>
<feature type="binding site" evidence="5">
    <location>
        <position position="364"/>
    </location>
    <ligand>
        <name>S-adenosyl-L-methionine</name>
        <dbReference type="ChEBI" id="CHEBI:59789"/>
    </ligand>
</feature>
<keyword evidence="8" id="KW-1185">Reference proteome</keyword>
<dbReference type="Pfam" id="PF01189">
    <property type="entry name" value="Methyltr_RsmB-F"/>
    <property type="match status" value="2"/>
</dbReference>
<dbReference type="PANTHER" id="PTHR22807:SF16">
    <property type="entry name" value="SAM-DEPENDENT MTASE RSMB_NOP-TYPE DOMAIN-CONTAINING PROTEIN"/>
    <property type="match status" value="1"/>
</dbReference>
<dbReference type="OrthoDB" id="427002at2759"/>
<keyword evidence="1 5" id="KW-0489">Methyltransferase</keyword>
<dbReference type="CDD" id="cd02440">
    <property type="entry name" value="AdoMet_MTases"/>
    <property type="match status" value="1"/>
</dbReference>
<feature type="active site" description="Nucleophile" evidence="5">
    <location>
        <position position="426"/>
    </location>
</feature>
<evidence type="ECO:0000259" key="6">
    <source>
        <dbReference type="PROSITE" id="PS51686"/>
    </source>
</evidence>
<evidence type="ECO:0000256" key="3">
    <source>
        <dbReference type="ARBA" id="ARBA00022691"/>
    </source>
</evidence>
<dbReference type="GO" id="GO:0001510">
    <property type="term" value="P:RNA methylation"/>
    <property type="evidence" value="ECO:0000318"/>
    <property type="project" value="GO_Central"/>
</dbReference>
<comment type="similarity">
    <text evidence="5">Belongs to the class I-like SAM-binding methyltransferase superfamily. RsmB/NOP family.</text>
</comment>
<evidence type="ECO:0000256" key="5">
    <source>
        <dbReference type="PROSITE-ProRule" id="PRU01023"/>
    </source>
</evidence>
<dbReference type="Gramene" id="Mp6g01460.1">
    <property type="protein sequence ID" value="Mp6g01460.1.cds"/>
    <property type="gene ID" value="Mp6g01460"/>
</dbReference>
<dbReference type="InterPro" id="IPR029063">
    <property type="entry name" value="SAM-dependent_MTases_sf"/>
</dbReference>
<dbReference type="PRINTS" id="PR02008">
    <property type="entry name" value="RCMTFAMILY"/>
</dbReference>
<dbReference type="PRINTS" id="PR02010">
    <property type="entry name" value="RCMT9"/>
</dbReference>
<dbReference type="PANTHER" id="PTHR22807">
    <property type="entry name" value="NOP2 YEAST -RELATED NOL1/NOP2/FMU SUN DOMAIN-CONTAINING"/>
    <property type="match status" value="1"/>
</dbReference>
<sequence>MHLVLRCCTKQPRPAFVDRKSFRIIDTAPCFVTTGYRINSWKRLWTSSITATVAKSTVSGGGRTVMEEDAEIDAKSSSKFPLPQVFLQFLQQNGIDPAVYDDAHNLPRYIRLKPQAGVEEIEEIEKDLGVNLSALSWLPGFYSIPPEVQIAGSKSYQEGKIYGMDAASGAAVAALEISPGDHVLDLCAAPGAKLCMLADLLKDSGSLTATDISAHRLAASRTMLIKYDLGNRCRLFLADGTTFSLLPLRGGVDGNATKVEEEKPALDNPDEITKRRYDPTGTLYVDSTVYGEWKGTKTAKEKKAAKRLKYMEDALDRVGGRESELIFYGKASGIVGMKVADVFRSHSLLEDEVSHNGYDKVLVDAECTHDGSLKHISKYEQWGWDTFERRFFNAGRMSSITSLQLQLLRNGFSLLRPGGKIVYSTCSLTKAQNEDVVQKFLDLEPSAELRVIKGSENWPCKNGGLPHTLRFNPSSSKTSGLFIAQIHKHDRLRFE</sequence>
<feature type="domain" description="SAM-dependent MTase RsmB/NOP-type" evidence="6">
    <location>
        <begin position="98"/>
        <end position="489"/>
    </location>
</feature>
<dbReference type="InterPro" id="IPR001678">
    <property type="entry name" value="MeTrfase_RsmB-F_NOP2_dom"/>
</dbReference>
<keyword evidence="3 5" id="KW-0949">S-adenosyl-L-methionine</keyword>